<dbReference type="InterPro" id="IPR021878">
    <property type="entry name" value="TgpA_N"/>
</dbReference>
<feature type="compositionally biased region" description="Basic residues" evidence="1">
    <location>
        <begin position="765"/>
        <end position="783"/>
    </location>
</feature>
<proteinExistence type="predicted"/>
<name>A0A2A9E7X8_9MICO</name>
<evidence type="ECO:0000259" key="3">
    <source>
        <dbReference type="SMART" id="SM00460"/>
    </source>
</evidence>
<feature type="transmembrane region" description="Helical" evidence="2">
    <location>
        <begin position="35"/>
        <end position="54"/>
    </location>
</feature>
<accession>A0A2A9E7X8</accession>
<feature type="transmembrane region" description="Helical" evidence="2">
    <location>
        <begin position="93"/>
        <end position="115"/>
    </location>
</feature>
<evidence type="ECO:0000256" key="2">
    <source>
        <dbReference type="SAM" id="Phobius"/>
    </source>
</evidence>
<feature type="transmembrane region" description="Helical" evidence="2">
    <location>
        <begin position="626"/>
        <end position="650"/>
    </location>
</feature>
<dbReference type="InterPro" id="IPR052901">
    <property type="entry name" value="Bact_TGase-like"/>
</dbReference>
<feature type="compositionally biased region" description="Pro residues" evidence="1">
    <location>
        <begin position="588"/>
        <end position="600"/>
    </location>
</feature>
<dbReference type="RefSeq" id="WP_098455329.1">
    <property type="nucleotide sequence ID" value="NZ_PDJG01000001.1"/>
</dbReference>
<feature type="region of interest" description="Disordered" evidence="1">
    <location>
        <begin position="1"/>
        <end position="24"/>
    </location>
</feature>
<gene>
    <name evidence="4" type="ORF">ATL42_2176</name>
</gene>
<reference evidence="4 5" key="1">
    <citation type="submission" date="2017-10" db="EMBL/GenBank/DDBJ databases">
        <title>Sequencing the genomes of 1000 actinobacteria strains.</title>
        <authorList>
            <person name="Klenk H.-P."/>
        </authorList>
    </citation>
    <scope>NUCLEOTIDE SEQUENCE [LARGE SCALE GENOMIC DNA]</scope>
    <source>
        <strain evidence="4 5">DSM 18966</strain>
    </source>
</reference>
<keyword evidence="2" id="KW-1133">Transmembrane helix</keyword>
<dbReference type="PANTHER" id="PTHR42736">
    <property type="entry name" value="PROTEIN-GLUTAMINE GAMMA-GLUTAMYLTRANSFERASE"/>
    <property type="match status" value="1"/>
</dbReference>
<feature type="region of interest" description="Disordered" evidence="1">
    <location>
        <begin position="757"/>
        <end position="783"/>
    </location>
</feature>
<dbReference type="OrthoDB" id="3651060at2"/>
<feature type="transmembrane region" description="Helical" evidence="2">
    <location>
        <begin position="176"/>
        <end position="193"/>
    </location>
</feature>
<evidence type="ECO:0000313" key="5">
    <source>
        <dbReference type="Proteomes" id="UP000225548"/>
    </source>
</evidence>
<dbReference type="Pfam" id="PF11992">
    <property type="entry name" value="TgpA_N"/>
    <property type="match status" value="1"/>
</dbReference>
<dbReference type="EMBL" id="PDJG01000001">
    <property type="protein sequence ID" value="PFG34270.1"/>
    <property type="molecule type" value="Genomic_DNA"/>
</dbReference>
<organism evidence="4 5">
    <name type="scientific">Sanguibacter antarcticus</name>
    <dbReference type="NCBI Taxonomy" id="372484"/>
    <lineage>
        <taxon>Bacteria</taxon>
        <taxon>Bacillati</taxon>
        <taxon>Actinomycetota</taxon>
        <taxon>Actinomycetes</taxon>
        <taxon>Micrococcales</taxon>
        <taxon>Sanguibacteraceae</taxon>
        <taxon>Sanguibacter</taxon>
    </lineage>
</organism>
<dbReference type="AlphaFoldDB" id="A0A2A9E7X8"/>
<comment type="caution">
    <text evidence="4">The sequence shown here is derived from an EMBL/GenBank/DDBJ whole genome shotgun (WGS) entry which is preliminary data.</text>
</comment>
<dbReference type="InterPro" id="IPR002931">
    <property type="entry name" value="Transglutaminase-like"/>
</dbReference>
<dbReference type="InterPro" id="IPR038765">
    <property type="entry name" value="Papain-like_cys_pep_sf"/>
</dbReference>
<protein>
    <submittedName>
        <fullName evidence="4">Transglutaminase superfamily protein</fullName>
    </submittedName>
</protein>
<dbReference type="Pfam" id="PF01841">
    <property type="entry name" value="Transglut_core"/>
    <property type="match status" value="1"/>
</dbReference>
<evidence type="ECO:0000256" key="1">
    <source>
        <dbReference type="SAM" id="MobiDB-lite"/>
    </source>
</evidence>
<dbReference type="SMART" id="SM00460">
    <property type="entry name" value="TGc"/>
    <property type="match status" value="1"/>
</dbReference>
<sequence length="783" mass="82289">MTTTSGSTVTRPAVSGARRPPARLRVPARPTSHKIVDAVVVAVTVLLALVPLLPVFGVAAALPAVVGGVTIGLVIAIAAVVRSWPVMNTIATVFIAYVGLGGALAAPSTTVAGVVPTLTTLVALGEGAVSAWKQVITLEPPLGTAGNALVAPFVLGLAGTVVGGVLAAGRRHGARIAAVAAVPVVVLVLSILLGTVERMLATVIGASIAAVLLVWAAWRVGQWRPRRHASLAFMAVVAIAGGVVLAPVVAGDTPRFVLRSVIVPPFDPRDHTSPLSAYRTYFKDLKETDLLTVSGLPEGGVVRLATMDSFDGVVWNVLGDGEPDGSGSFRKVGDDIPTTLAGERVEVEVDNLALSGVWMPTVGQTTGVQFLGSSAQDSVRGFRFNDATGTGVLVQGIATGQRYTLDAVIPEVPTDEELGTAPPADVVVPDPVGVPDIVANRSTEVGQNATTAALVSRAIEAYLHDTGFFSHGLEAAGDYPSYSGHGAARIAQLLGDPVMVGDAEQYASAMALMVSQQGLPARVVMGFVPTEDQDGDPEITFTGDNVQAWVEVAYDGFGWVPYYPTPPTSQTPQENDDPIEKEPQPQVVQPPPPPADPVVPPTEDDEEPNVDSNLEKDDQGIDVLRVVAITVAIAVPLLLILLPPLLVIAAKERRRRRRQQAADPVERISGGWQEVLDTALDHGTPAPADGTRRETAHTLLAAYPGVRAATLAEEADAAVFAGGQPTDVQVERYWEVVERSVTEIRSGGTAWGRARGRVSRASLTAHRRRDRAPRRRRTLRRPR</sequence>
<dbReference type="Proteomes" id="UP000225548">
    <property type="component" value="Unassembled WGS sequence"/>
</dbReference>
<feature type="transmembrane region" description="Helical" evidence="2">
    <location>
        <begin position="60"/>
        <end position="81"/>
    </location>
</feature>
<feature type="transmembrane region" description="Helical" evidence="2">
    <location>
        <begin position="149"/>
        <end position="169"/>
    </location>
</feature>
<dbReference type="Gene3D" id="3.10.620.30">
    <property type="match status" value="1"/>
</dbReference>
<dbReference type="PANTHER" id="PTHR42736:SF1">
    <property type="entry name" value="PROTEIN-GLUTAMINE GAMMA-GLUTAMYLTRANSFERASE"/>
    <property type="match status" value="1"/>
</dbReference>
<dbReference type="SUPFAM" id="SSF54001">
    <property type="entry name" value="Cysteine proteinases"/>
    <property type="match status" value="1"/>
</dbReference>
<evidence type="ECO:0000313" key="4">
    <source>
        <dbReference type="EMBL" id="PFG34270.1"/>
    </source>
</evidence>
<feature type="region of interest" description="Disordered" evidence="1">
    <location>
        <begin position="563"/>
        <end position="616"/>
    </location>
</feature>
<feature type="transmembrane region" description="Helical" evidence="2">
    <location>
        <begin position="230"/>
        <end position="250"/>
    </location>
</feature>
<feature type="compositionally biased region" description="Polar residues" evidence="1">
    <location>
        <begin position="1"/>
        <end position="10"/>
    </location>
</feature>
<keyword evidence="2" id="KW-0472">Membrane</keyword>
<keyword evidence="5" id="KW-1185">Reference proteome</keyword>
<feature type="transmembrane region" description="Helical" evidence="2">
    <location>
        <begin position="199"/>
        <end position="218"/>
    </location>
</feature>
<keyword evidence="2" id="KW-0812">Transmembrane</keyword>
<feature type="domain" description="Transglutaminase-like" evidence="3">
    <location>
        <begin position="495"/>
        <end position="566"/>
    </location>
</feature>